<dbReference type="PANTHER" id="PTHR43155:SF2">
    <property type="entry name" value="CYCLIC DI-GMP PHOSPHODIESTERASE PA4108"/>
    <property type="match status" value="1"/>
</dbReference>
<dbReference type="KEGG" id="aia:AWH56_001710"/>
<proteinExistence type="predicted"/>
<dbReference type="AlphaFoldDB" id="A0A7S7LCM7"/>
<accession>A0A7S7LCM7</accession>
<dbReference type="RefSeq" id="WP_182081343.1">
    <property type="nucleotide sequence ID" value="NZ_CP063356.2"/>
</dbReference>
<organism evidence="2 3">
    <name type="scientific">Anaerobacillus isosaccharinicus</name>
    <dbReference type="NCBI Taxonomy" id="1532552"/>
    <lineage>
        <taxon>Bacteria</taxon>
        <taxon>Bacillati</taxon>
        <taxon>Bacillota</taxon>
        <taxon>Bacilli</taxon>
        <taxon>Bacillales</taxon>
        <taxon>Bacillaceae</taxon>
        <taxon>Anaerobacillus</taxon>
    </lineage>
</organism>
<evidence type="ECO:0000313" key="3">
    <source>
        <dbReference type="Proteomes" id="UP000180175"/>
    </source>
</evidence>
<dbReference type="CDD" id="cd00077">
    <property type="entry name" value="HDc"/>
    <property type="match status" value="1"/>
</dbReference>
<dbReference type="InterPro" id="IPR037522">
    <property type="entry name" value="HD_GYP_dom"/>
</dbReference>
<reference evidence="2 3" key="2">
    <citation type="journal article" date="2019" name="Int. J. Syst. Evol. Microbiol.">
        <title>Anaerobacillus isosaccharinicus sp. nov., an alkaliphilic bacterium which degrades isosaccharinic acid.</title>
        <authorList>
            <person name="Bassil N.M."/>
            <person name="Lloyd J.R."/>
        </authorList>
    </citation>
    <scope>NUCLEOTIDE SEQUENCE [LARGE SCALE GENOMIC DNA]</scope>
    <source>
        <strain evidence="2 3">NB2006</strain>
    </source>
</reference>
<keyword evidence="3" id="KW-1185">Reference proteome</keyword>
<gene>
    <name evidence="2" type="ORF">AWH56_001710</name>
</gene>
<dbReference type="EMBL" id="CP063356">
    <property type="protein sequence ID" value="QOY38456.1"/>
    <property type="molecule type" value="Genomic_DNA"/>
</dbReference>
<dbReference type="Gene3D" id="1.10.3210.10">
    <property type="entry name" value="Hypothetical protein af1432"/>
    <property type="match status" value="1"/>
</dbReference>
<name>A0A7S7LCM7_9BACI</name>
<sequence>MVQKREAELTEAELEEYKHHPELGWAILKEAKGVNALILNAARHHHERIDGSGYPKGLKVKHLPVMVQIISVANKIDKIIMDNSNTFELINQLVEEARENKLNPAIVIPFVRHLLRKYVGEKVVLNDDTKGEIVFIFDNEPSQPLLYLTESDTFVDLRKNHKLKIVNFV</sequence>
<dbReference type="Pfam" id="PF13487">
    <property type="entry name" value="HD_5"/>
    <property type="match status" value="1"/>
</dbReference>
<dbReference type="Proteomes" id="UP000180175">
    <property type="component" value="Chromosome"/>
</dbReference>
<feature type="domain" description="HD-GYP" evidence="1">
    <location>
        <begin position="1"/>
        <end position="126"/>
    </location>
</feature>
<dbReference type="PANTHER" id="PTHR43155">
    <property type="entry name" value="CYCLIC DI-GMP PHOSPHODIESTERASE PA4108-RELATED"/>
    <property type="match status" value="1"/>
</dbReference>
<protein>
    <submittedName>
        <fullName evidence="2">HD-GYP domain-containing protein</fullName>
    </submittedName>
</protein>
<evidence type="ECO:0000259" key="1">
    <source>
        <dbReference type="PROSITE" id="PS51832"/>
    </source>
</evidence>
<dbReference type="SUPFAM" id="SSF109604">
    <property type="entry name" value="HD-domain/PDEase-like"/>
    <property type="match status" value="1"/>
</dbReference>
<dbReference type="PROSITE" id="PS51832">
    <property type="entry name" value="HD_GYP"/>
    <property type="match status" value="1"/>
</dbReference>
<dbReference type="InterPro" id="IPR003607">
    <property type="entry name" value="HD/PDEase_dom"/>
</dbReference>
<evidence type="ECO:0000313" key="2">
    <source>
        <dbReference type="EMBL" id="QOY38456.1"/>
    </source>
</evidence>
<reference evidence="2 3" key="1">
    <citation type="journal article" date="2017" name="Genome Announc.">
        <title>Draft Genome Sequences of Four Alkaliphilic Bacteria Belonging to the Anaerobacillus Genus.</title>
        <authorList>
            <person name="Bassil N.M."/>
            <person name="Lloyd J.R."/>
        </authorList>
    </citation>
    <scope>NUCLEOTIDE SEQUENCE [LARGE SCALE GENOMIC DNA]</scope>
    <source>
        <strain evidence="2 3">NB2006</strain>
    </source>
</reference>